<evidence type="ECO:0008006" key="4">
    <source>
        <dbReference type="Google" id="ProtNLM"/>
    </source>
</evidence>
<feature type="chain" id="PRO_5018305056" description="Secreted protein" evidence="1">
    <location>
        <begin position="23"/>
        <end position="68"/>
    </location>
</feature>
<gene>
    <name evidence="2" type="ORF">SVUK_LOCUS11122</name>
</gene>
<evidence type="ECO:0000313" key="2">
    <source>
        <dbReference type="EMBL" id="VDM76124.1"/>
    </source>
</evidence>
<feature type="signal peptide" evidence="1">
    <location>
        <begin position="1"/>
        <end position="22"/>
    </location>
</feature>
<dbReference type="EMBL" id="UYYB01096386">
    <property type="protein sequence ID" value="VDM76124.1"/>
    <property type="molecule type" value="Genomic_DNA"/>
</dbReference>
<protein>
    <recommendedName>
        <fullName evidence="4">Secreted protein</fullName>
    </recommendedName>
</protein>
<accession>A0A3P7JDG7</accession>
<reference evidence="2 3" key="1">
    <citation type="submission" date="2018-11" db="EMBL/GenBank/DDBJ databases">
        <authorList>
            <consortium name="Pathogen Informatics"/>
        </authorList>
    </citation>
    <scope>NUCLEOTIDE SEQUENCE [LARGE SCALE GENOMIC DNA]</scope>
</reference>
<dbReference type="AlphaFoldDB" id="A0A3P7JDG7"/>
<sequence length="68" mass="7927">MHVTIPITLVCICILALRRGITRHLTKNAISLKTKRMHCQLLTTGNPIFQLRKGMRRLSREPCKIFKR</sequence>
<keyword evidence="1" id="KW-0732">Signal</keyword>
<dbReference type="Proteomes" id="UP000270094">
    <property type="component" value="Unassembled WGS sequence"/>
</dbReference>
<proteinExistence type="predicted"/>
<organism evidence="2 3">
    <name type="scientific">Strongylus vulgaris</name>
    <name type="common">Blood worm</name>
    <dbReference type="NCBI Taxonomy" id="40348"/>
    <lineage>
        <taxon>Eukaryota</taxon>
        <taxon>Metazoa</taxon>
        <taxon>Ecdysozoa</taxon>
        <taxon>Nematoda</taxon>
        <taxon>Chromadorea</taxon>
        <taxon>Rhabditida</taxon>
        <taxon>Rhabditina</taxon>
        <taxon>Rhabditomorpha</taxon>
        <taxon>Strongyloidea</taxon>
        <taxon>Strongylidae</taxon>
        <taxon>Strongylus</taxon>
    </lineage>
</organism>
<evidence type="ECO:0000256" key="1">
    <source>
        <dbReference type="SAM" id="SignalP"/>
    </source>
</evidence>
<name>A0A3P7JDG7_STRVU</name>
<evidence type="ECO:0000313" key="3">
    <source>
        <dbReference type="Proteomes" id="UP000270094"/>
    </source>
</evidence>
<keyword evidence="3" id="KW-1185">Reference proteome</keyword>